<feature type="region of interest" description="Disordered" evidence="9">
    <location>
        <begin position="235"/>
        <end position="254"/>
    </location>
</feature>
<evidence type="ECO:0000256" key="9">
    <source>
        <dbReference type="SAM" id="MobiDB-lite"/>
    </source>
</evidence>
<keyword evidence="6" id="KW-0805">Transcription regulation</keyword>
<evidence type="ECO:0000256" key="6">
    <source>
        <dbReference type="ARBA" id="ARBA00023015"/>
    </source>
</evidence>
<evidence type="ECO:0000256" key="8">
    <source>
        <dbReference type="ARBA" id="ARBA00023242"/>
    </source>
</evidence>
<comment type="similarity">
    <text evidence="3">Belongs to the WHI5/NRM1 family.</text>
</comment>
<evidence type="ECO:0000256" key="3">
    <source>
        <dbReference type="ARBA" id="ARBA00006922"/>
    </source>
</evidence>
<evidence type="ECO:0000256" key="7">
    <source>
        <dbReference type="ARBA" id="ARBA00023163"/>
    </source>
</evidence>
<feature type="region of interest" description="Disordered" evidence="9">
    <location>
        <begin position="296"/>
        <end position="386"/>
    </location>
</feature>
<dbReference type="Pfam" id="PF08528">
    <property type="entry name" value="Whi5"/>
    <property type="match status" value="1"/>
</dbReference>
<dbReference type="InterPro" id="IPR039198">
    <property type="entry name" value="Srl3/Whi5"/>
</dbReference>
<dbReference type="EMBL" id="KZ613491">
    <property type="protein sequence ID" value="PMD18947.1"/>
    <property type="molecule type" value="Genomic_DNA"/>
</dbReference>
<keyword evidence="7" id="KW-0804">Transcription</keyword>
<accession>A0A2J6PY58</accession>
<feature type="compositionally biased region" description="Polar residues" evidence="9">
    <location>
        <begin position="89"/>
        <end position="101"/>
    </location>
</feature>
<dbReference type="OrthoDB" id="2359117at2759"/>
<comment type="subcellular location">
    <subcellularLocation>
        <location evidence="2">Cytoplasm</location>
    </subcellularLocation>
    <subcellularLocation>
        <location evidence="1">Nucleus</location>
    </subcellularLocation>
</comment>
<dbReference type="GO" id="GO:0005737">
    <property type="term" value="C:cytoplasm"/>
    <property type="evidence" value="ECO:0007669"/>
    <property type="project" value="UniProtKB-SubCell"/>
</dbReference>
<dbReference type="STRING" id="1745343.A0A2J6PY58"/>
<evidence type="ECO:0000256" key="5">
    <source>
        <dbReference type="ARBA" id="ARBA00022491"/>
    </source>
</evidence>
<proteinExistence type="inferred from homology"/>
<keyword evidence="8" id="KW-0539">Nucleus</keyword>
<dbReference type="PANTHER" id="PTHR28246">
    <property type="entry name" value="G1-SPECIFIC TRANSCRIPTIONAL REPRESSOR WHI5-RELATED"/>
    <property type="match status" value="1"/>
</dbReference>
<feature type="region of interest" description="Disordered" evidence="9">
    <location>
        <begin position="15"/>
        <end position="38"/>
    </location>
</feature>
<evidence type="ECO:0000313" key="11">
    <source>
        <dbReference type="Proteomes" id="UP000235672"/>
    </source>
</evidence>
<feature type="region of interest" description="Disordered" evidence="9">
    <location>
        <begin position="62"/>
        <end position="127"/>
    </location>
</feature>
<dbReference type="Proteomes" id="UP000235672">
    <property type="component" value="Unassembled WGS sequence"/>
</dbReference>
<feature type="compositionally biased region" description="Polar residues" evidence="9">
    <location>
        <begin position="304"/>
        <end position="319"/>
    </location>
</feature>
<keyword evidence="4" id="KW-0963">Cytoplasm</keyword>
<dbReference type="GO" id="GO:0033309">
    <property type="term" value="C:SBF transcription complex"/>
    <property type="evidence" value="ECO:0007669"/>
    <property type="project" value="TreeGrafter"/>
</dbReference>
<dbReference type="GO" id="GO:0003712">
    <property type="term" value="F:transcription coregulator activity"/>
    <property type="evidence" value="ECO:0007669"/>
    <property type="project" value="TreeGrafter"/>
</dbReference>
<keyword evidence="11" id="KW-1185">Reference proteome</keyword>
<feature type="region of interest" description="Disordered" evidence="9">
    <location>
        <begin position="441"/>
        <end position="473"/>
    </location>
</feature>
<reference evidence="10 11" key="1">
    <citation type="submission" date="2016-05" db="EMBL/GenBank/DDBJ databases">
        <title>A degradative enzymes factory behind the ericoid mycorrhizal symbiosis.</title>
        <authorList>
            <consortium name="DOE Joint Genome Institute"/>
            <person name="Martino E."/>
            <person name="Morin E."/>
            <person name="Grelet G."/>
            <person name="Kuo A."/>
            <person name="Kohler A."/>
            <person name="Daghino S."/>
            <person name="Barry K."/>
            <person name="Choi C."/>
            <person name="Cichocki N."/>
            <person name="Clum A."/>
            <person name="Copeland A."/>
            <person name="Hainaut M."/>
            <person name="Haridas S."/>
            <person name="Labutti K."/>
            <person name="Lindquist E."/>
            <person name="Lipzen A."/>
            <person name="Khouja H.-R."/>
            <person name="Murat C."/>
            <person name="Ohm R."/>
            <person name="Olson A."/>
            <person name="Spatafora J."/>
            <person name="Veneault-Fourrey C."/>
            <person name="Henrissat B."/>
            <person name="Grigoriev I."/>
            <person name="Martin F."/>
            <person name="Perotto S."/>
        </authorList>
    </citation>
    <scope>NUCLEOTIDE SEQUENCE [LARGE SCALE GENOMIC DNA]</scope>
    <source>
        <strain evidence="10 11">UAMH 7357</strain>
    </source>
</reference>
<dbReference type="PANTHER" id="PTHR28246:SF1">
    <property type="entry name" value="G1-SPECIFIC TRANSCRIPTIONAL REPRESSOR WHI5-RELATED"/>
    <property type="match status" value="1"/>
</dbReference>
<keyword evidence="5" id="KW-0678">Repressor</keyword>
<evidence type="ECO:0000256" key="2">
    <source>
        <dbReference type="ARBA" id="ARBA00004496"/>
    </source>
</evidence>
<feature type="compositionally biased region" description="Polar residues" evidence="9">
    <location>
        <begin position="109"/>
        <end position="127"/>
    </location>
</feature>
<sequence length="516" mass="55248">MDAHELAIAALNEVAPSGSHRRKTSASVDKVTSTRNGTGIDMFDIMANNKIVHSPAGAQKASPLLLPTDDFMSGADKQAGDQNEAVPGQQATSSHNSQSTADGHDIASTPPTSTSDGFSSQSTNQDSQICQLTQLSQLAAAQRPLVDTTATRPNPSTAGQKRTADGQVKPGSASSPTNSHTHGHSRSTSTISNVSSVASSRIGELSSELRTRLSYAMVKVNNGWQSNTIDEVESLASQKGSPSSSTSTLHGRLNLTSPRTAIANLQGQTNSMPASQAPIADFDLYSRSDQPSRTYESFWRDHSTSSYPSHRNSTHSQVTSPPPSKSLAPPADIRPTLTSRRSDTPKFSKPPTIPGQRSNSPYLNAGPRTPHRTDFRDGTSIQTPTQKTIQEQDAIETLLFMSSPGNSGNMGHTFPPPRTHGSPQQSPLRAEFNVHQRGAQGRRVEFEAPPPSRSTESSELGGAEYRSKMRGKAVIRDRARGEAIDRLLDEMGDSSSDEDDIVLNYSNSRRVAAGRV</sequence>
<dbReference type="InterPro" id="IPR013734">
    <property type="entry name" value="TF_Nrm1/Whi5"/>
</dbReference>
<feature type="compositionally biased region" description="Low complexity" evidence="9">
    <location>
        <begin position="186"/>
        <end position="196"/>
    </location>
</feature>
<organism evidence="10 11">
    <name type="scientific">Hyaloscypha hepaticicola</name>
    <dbReference type="NCBI Taxonomy" id="2082293"/>
    <lineage>
        <taxon>Eukaryota</taxon>
        <taxon>Fungi</taxon>
        <taxon>Dikarya</taxon>
        <taxon>Ascomycota</taxon>
        <taxon>Pezizomycotina</taxon>
        <taxon>Leotiomycetes</taxon>
        <taxon>Helotiales</taxon>
        <taxon>Hyaloscyphaceae</taxon>
        <taxon>Hyaloscypha</taxon>
    </lineage>
</organism>
<dbReference type="GO" id="GO:0000082">
    <property type="term" value="P:G1/S transition of mitotic cell cycle"/>
    <property type="evidence" value="ECO:0007669"/>
    <property type="project" value="InterPro"/>
</dbReference>
<evidence type="ECO:0000313" key="10">
    <source>
        <dbReference type="EMBL" id="PMD18947.1"/>
    </source>
</evidence>
<protein>
    <submittedName>
        <fullName evidence="10">Uncharacterized protein</fullName>
    </submittedName>
</protein>
<evidence type="ECO:0000256" key="4">
    <source>
        <dbReference type="ARBA" id="ARBA00022490"/>
    </source>
</evidence>
<feature type="compositionally biased region" description="Polar residues" evidence="9">
    <location>
        <begin position="148"/>
        <end position="160"/>
    </location>
</feature>
<feature type="region of interest" description="Disordered" evidence="9">
    <location>
        <begin position="148"/>
        <end position="196"/>
    </location>
</feature>
<gene>
    <name evidence="10" type="ORF">NA56DRAFT_211190</name>
</gene>
<dbReference type="AlphaFoldDB" id="A0A2J6PY58"/>
<name>A0A2J6PY58_9HELO</name>
<feature type="compositionally biased region" description="Polar residues" evidence="9">
    <location>
        <begin position="25"/>
        <end position="37"/>
    </location>
</feature>
<evidence type="ECO:0000256" key="1">
    <source>
        <dbReference type="ARBA" id="ARBA00004123"/>
    </source>
</evidence>